<keyword evidence="4" id="KW-1185">Reference proteome</keyword>
<comment type="caution">
    <text evidence="3">The sequence shown here is derived from an EMBL/GenBank/DDBJ whole genome shotgun (WGS) entry which is preliminary data.</text>
</comment>
<feature type="compositionally biased region" description="Basic and acidic residues" evidence="2">
    <location>
        <begin position="202"/>
        <end position="213"/>
    </location>
</feature>
<dbReference type="SUPFAM" id="SSF82784">
    <property type="entry name" value="OsmC-like"/>
    <property type="match status" value="1"/>
</dbReference>
<dbReference type="InterPro" id="IPR036102">
    <property type="entry name" value="OsmC/Ohrsf"/>
</dbReference>
<dbReference type="EMBL" id="JASAOK010000053">
    <property type="protein sequence ID" value="KAK6208011.1"/>
    <property type="molecule type" value="Genomic_DNA"/>
</dbReference>
<accession>A0AAV9SVE0</accession>
<dbReference type="Pfam" id="PF02566">
    <property type="entry name" value="OsmC"/>
    <property type="match status" value="1"/>
</dbReference>
<comment type="similarity">
    <text evidence="1">Belongs to the OsmC/Ohr family.</text>
</comment>
<dbReference type="PANTHER" id="PTHR33797:SF2">
    <property type="entry name" value="ORGANIC HYDROPEROXIDE RESISTANCE PROTEIN-LIKE"/>
    <property type="match status" value="1"/>
</dbReference>
<dbReference type="PANTHER" id="PTHR33797">
    <property type="entry name" value="ORGANIC HYDROPEROXIDE RESISTANCE PROTEIN-LIKE"/>
    <property type="match status" value="1"/>
</dbReference>
<feature type="region of interest" description="Disordered" evidence="2">
    <location>
        <begin position="182"/>
        <end position="227"/>
    </location>
</feature>
<evidence type="ECO:0000313" key="4">
    <source>
        <dbReference type="Proteomes" id="UP001327957"/>
    </source>
</evidence>
<dbReference type="InterPro" id="IPR019953">
    <property type="entry name" value="OHR"/>
</dbReference>
<dbReference type="Proteomes" id="UP001327957">
    <property type="component" value="Unassembled WGS sequence"/>
</dbReference>
<organism evidence="3 4">
    <name type="scientific">Colletotrichum tabaci</name>
    <dbReference type="NCBI Taxonomy" id="1209068"/>
    <lineage>
        <taxon>Eukaryota</taxon>
        <taxon>Fungi</taxon>
        <taxon>Dikarya</taxon>
        <taxon>Ascomycota</taxon>
        <taxon>Pezizomycotina</taxon>
        <taxon>Sordariomycetes</taxon>
        <taxon>Hypocreomycetidae</taxon>
        <taxon>Glomerellales</taxon>
        <taxon>Glomerellaceae</taxon>
        <taxon>Colletotrichum</taxon>
        <taxon>Colletotrichum destructivum species complex</taxon>
    </lineage>
</organism>
<dbReference type="AlphaFoldDB" id="A0AAV9SVE0"/>
<evidence type="ECO:0000256" key="1">
    <source>
        <dbReference type="ARBA" id="ARBA00007378"/>
    </source>
</evidence>
<dbReference type="GO" id="GO:0006979">
    <property type="term" value="P:response to oxidative stress"/>
    <property type="evidence" value="ECO:0007669"/>
    <property type="project" value="InterPro"/>
</dbReference>
<sequence length="227" mass="24222">MASSLRTIRLAQRAPQMLSRAAPKPARITIQKRLINTDTAPVLYSASAKVIGARTGHVQGDDLVVDLTMAKALGGPGDKGKTNPEELFAAGYGACFQSAMNASAASMKIQMPKKSEDSVVETTVHLVGDMKRLDMGLRVDMKVRVKGLSNDEVQKVVDKAKEVCPYSRATKGNVTTNIEVVKFDENGDSDNSKQNVTSGGSEKSKGGSEKEPGEVNGVRPTGHSDYQ</sequence>
<evidence type="ECO:0000313" key="3">
    <source>
        <dbReference type="EMBL" id="KAK6208011.1"/>
    </source>
</evidence>
<protein>
    <submittedName>
        <fullName evidence="3">Organic hydroperoxide resistance protein</fullName>
    </submittedName>
</protein>
<dbReference type="InterPro" id="IPR003718">
    <property type="entry name" value="OsmC/Ohr_fam"/>
</dbReference>
<gene>
    <name evidence="3" type="ORF">QIS74_13092</name>
</gene>
<dbReference type="InterPro" id="IPR015946">
    <property type="entry name" value="KH_dom-like_a/b"/>
</dbReference>
<name>A0AAV9SVE0_9PEZI</name>
<proteinExistence type="inferred from homology"/>
<reference evidence="3 4" key="1">
    <citation type="submission" date="2023-04" db="EMBL/GenBank/DDBJ databases">
        <title>Colletotrichum tabacum stain YC1 causing leaf anthracnose on Nicotiana tabacum(L.) cv.</title>
        <authorList>
            <person name="Ji Z."/>
            <person name="Wang M."/>
            <person name="Zhang J."/>
            <person name="Wang N."/>
            <person name="Zhou Z."/>
        </authorList>
    </citation>
    <scope>NUCLEOTIDE SEQUENCE [LARGE SCALE GENOMIC DNA]</scope>
    <source>
        <strain evidence="3 4">YC1</strain>
    </source>
</reference>
<dbReference type="Gene3D" id="3.30.300.20">
    <property type="match status" value="1"/>
</dbReference>
<evidence type="ECO:0000256" key="2">
    <source>
        <dbReference type="SAM" id="MobiDB-lite"/>
    </source>
</evidence>
<dbReference type="NCBIfam" id="TIGR03561">
    <property type="entry name" value="organ_hyd_perox"/>
    <property type="match status" value="1"/>
</dbReference>
<dbReference type="Gene3D" id="2.20.25.10">
    <property type="match status" value="1"/>
</dbReference>